<keyword evidence="1" id="KW-0472">Membrane</keyword>
<dbReference type="RefSeq" id="WP_091437059.1">
    <property type="nucleotide sequence ID" value="NZ_BMMJ01000009.1"/>
</dbReference>
<dbReference type="OrthoDB" id="5198675at2"/>
<feature type="transmembrane region" description="Helical" evidence="1">
    <location>
        <begin position="21"/>
        <end position="46"/>
    </location>
</feature>
<gene>
    <name evidence="2" type="ORF">GA0070617_2700</name>
</gene>
<dbReference type="AlphaFoldDB" id="A0A1C6UKS3"/>
<feature type="transmembrane region" description="Helical" evidence="1">
    <location>
        <begin position="116"/>
        <end position="139"/>
    </location>
</feature>
<sequence length="144" mass="14934">MTNSATAANRGTRTGANAGKFLRLALKLDAVVTAVNGLAYLVAAPVLSDLFDISATRLRGVGVFLLIFGVLVWLVGTRPAVSRGAVGLVVAVNVIWVVESLVAAATGLGLGDPSVIARVWIVLQALVVGLFAVLQLMGLRRQQS</sequence>
<keyword evidence="1" id="KW-1133">Transmembrane helix</keyword>
<dbReference type="STRING" id="683228.GA0070617_2700"/>
<name>A0A1C6UKS3_9ACTN</name>
<evidence type="ECO:0000313" key="2">
    <source>
        <dbReference type="EMBL" id="SCL54564.1"/>
    </source>
</evidence>
<keyword evidence="3" id="KW-1185">Reference proteome</keyword>
<keyword evidence="1" id="KW-0812">Transmembrane</keyword>
<dbReference type="Proteomes" id="UP000198937">
    <property type="component" value="Unassembled WGS sequence"/>
</dbReference>
<reference evidence="2 3" key="1">
    <citation type="submission" date="2016-06" db="EMBL/GenBank/DDBJ databases">
        <authorList>
            <person name="Kjaerup R.B."/>
            <person name="Dalgaard T.S."/>
            <person name="Juul-Madsen H.R."/>
        </authorList>
    </citation>
    <scope>NUCLEOTIDE SEQUENCE [LARGE SCALE GENOMIC DNA]</scope>
    <source>
        <strain evidence="2 3">DSM 45577</strain>
    </source>
</reference>
<dbReference type="EMBL" id="FMIA01000002">
    <property type="protein sequence ID" value="SCL54564.1"/>
    <property type="molecule type" value="Genomic_DNA"/>
</dbReference>
<organism evidence="2 3">
    <name type="scientific">Micromonospora yangpuensis</name>
    <dbReference type="NCBI Taxonomy" id="683228"/>
    <lineage>
        <taxon>Bacteria</taxon>
        <taxon>Bacillati</taxon>
        <taxon>Actinomycetota</taxon>
        <taxon>Actinomycetes</taxon>
        <taxon>Micromonosporales</taxon>
        <taxon>Micromonosporaceae</taxon>
        <taxon>Micromonospora</taxon>
    </lineage>
</organism>
<evidence type="ECO:0000313" key="3">
    <source>
        <dbReference type="Proteomes" id="UP000198937"/>
    </source>
</evidence>
<feature type="transmembrane region" description="Helical" evidence="1">
    <location>
        <begin position="88"/>
        <end position="110"/>
    </location>
</feature>
<feature type="transmembrane region" description="Helical" evidence="1">
    <location>
        <begin position="58"/>
        <end position="76"/>
    </location>
</feature>
<proteinExistence type="predicted"/>
<evidence type="ECO:0000256" key="1">
    <source>
        <dbReference type="SAM" id="Phobius"/>
    </source>
</evidence>
<accession>A0A1C6UKS3</accession>
<protein>
    <submittedName>
        <fullName evidence="2">Uncharacterized protein</fullName>
    </submittedName>
</protein>